<dbReference type="Proteomes" id="UP000308037">
    <property type="component" value="Unassembled WGS sequence"/>
</dbReference>
<evidence type="ECO:0000313" key="2">
    <source>
        <dbReference type="EMBL" id="TKR26299.1"/>
    </source>
</evidence>
<evidence type="ECO:0000256" key="1">
    <source>
        <dbReference type="SAM" id="MobiDB-lite"/>
    </source>
</evidence>
<name>A0A4U5JJL3_9EURY</name>
<comment type="caution">
    <text evidence="2">The sequence shown here is derived from an EMBL/GenBank/DDBJ whole genome shotgun (WGS) entry which is preliminary data.</text>
</comment>
<feature type="region of interest" description="Disordered" evidence="1">
    <location>
        <begin position="65"/>
        <end position="84"/>
    </location>
</feature>
<sequence length="153" mass="17005">MEQEGRFVVTHADADSAVLKDVDRGQVHTLEGNPGVDRSEVIEGALEPEPPMEVTYRLAEIETRRRLSVEESPEPPTEQEREIAAEQAVGEVTRRERAGIGELHVLTVPEETTEATVEDVLDDEATLVRAARLEVNRVEIRSEPGVVSVRYLP</sequence>
<accession>A0A4U5JJL3</accession>
<dbReference type="RefSeq" id="WP_137276215.1">
    <property type="nucleotide sequence ID" value="NZ_QKNX01000002.1"/>
</dbReference>
<keyword evidence="3" id="KW-1185">Reference proteome</keyword>
<proteinExistence type="predicted"/>
<evidence type="ECO:0000313" key="3">
    <source>
        <dbReference type="Proteomes" id="UP000308037"/>
    </source>
</evidence>
<dbReference type="EMBL" id="QKNX01000002">
    <property type="protein sequence ID" value="TKR26299.1"/>
    <property type="molecule type" value="Genomic_DNA"/>
</dbReference>
<dbReference type="AlphaFoldDB" id="A0A4U5JJL3"/>
<dbReference type="OrthoDB" id="203616at2157"/>
<dbReference type="InterPro" id="IPR043850">
    <property type="entry name" value="DUF5812"/>
</dbReference>
<protein>
    <submittedName>
        <fullName evidence="2">Uncharacterized protein</fullName>
    </submittedName>
</protein>
<dbReference type="Pfam" id="PF19129">
    <property type="entry name" value="DUF5812"/>
    <property type="match status" value="1"/>
</dbReference>
<gene>
    <name evidence="2" type="ORF">DM868_07355</name>
</gene>
<reference evidence="2 3" key="1">
    <citation type="submission" date="2019-04" db="EMBL/GenBank/DDBJ databases">
        <title>Natronomonas sp. F20-122 a newhaloarchaeon isolated from a saline saltern of Isla Bacuta, Huelva, Spain.</title>
        <authorList>
            <person name="Duran-Viseras A."/>
            <person name="Sanchez-Porro C."/>
            <person name="Ventosa A."/>
        </authorList>
    </citation>
    <scope>NUCLEOTIDE SEQUENCE [LARGE SCALE GENOMIC DNA]</scope>
    <source>
        <strain evidence="2 3">F20-122</strain>
    </source>
</reference>
<organism evidence="2 3">
    <name type="scientific">Natronomonas salsuginis</name>
    <dbReference type="NCBI Taxonomy" id="2217661"/>
    <lineage>
        <taxon>Archaea</taxon>
        <taxon>Methanobacteriati</taxon>
        <taxon>Methanobacteriota</taxon>
        <taxon>Stenosarchaea group</taxon>
        <taxon>Halobacteria</taxon>
        <taxon>Halobacteriales</taxon>
        <taxon>Natronomonadaceae</taxon>
        <taxon>Natronomonas</taxon>
    </lineage>
</organism>